<dbReference type="RefSeq" id="WP_013007122.1">
    <property type="nucleotide sequence ID" value="NC_013939.1"/>
</dbReference>
<dbReference type="Proteomes" id="UP000001520">
    <property type="component" value="Chromosome"/>
</dbReference>
<dbReference type="EMBL" id="AP011529">
    <property type="protein sequence ID" value="BAI79874.1"/>
    <property type="molecule type" value="Genomic_DNA"/>
</dbReference>
<evidence type="ECO:0000313" key="1">
    <source>
        <dbReference type="EMBL" id="BAI79874.1"/>
    </source>
</evidence>
<sequence>MSTLILGSKPNPQITVKNYKNIIYINGSIENDLNLKGSKIYHILSSMILFENTELAVLARNRLKNKTVDYIIMLDIYNFPIEQYKKRLDDLNYIYQYFEFYSIKDFEKCFSPFNDIQYWKMFLLKLFDKEYSFKEKIETLKYYLRGRKHLSSGFSAIMYAINNFNFPIYVAGFSRKKGGYKYKRNNVRRGHELQDFIFFSLLQQSNFKEKLIFLDYNDEY</sequence>
<evidence type="ECO:0000313" key="2">
    <source>
        <dbReference type="Proteomes" id="UP000001520"/>
    </source>
</evidence>
<accession>D3PBA1</accession>
<dbReference type="STRING" id="639282.DEFDS_0380"/>
<proteinExistence type="predicted"/>
<gene>
    <name evidence="1" type="ordered locus">DEFDS_0380</name>
</gene>
<keyword evidence="2" id="KW-1185">Reference proteome</keyword>
<name>D3PBA1_DEFDS</name>
<organism evidence="1 2">
    <name type="scientific">Deferribacter desulfuricans (strain DSM 14783 / JCM 11476 / NBRC 101012 / SSM1)</name>
    <dbReference type="NCBI Taxonomy" id="639282"/>
    <lineage>
        <taxon>Bacteria</taxon>
        <taxon>Pseudomonadati</taxon>
        <taxon>Deferribacterota</taxon>
        <taxon>Deferribacteres</taxon>
        <taxon>Deferribacterales</taxon>
        <taxon>Deferribacteraceae</taxon>
        <taxon>Deferribacter</taxon>
    </lineage>
</organism>
<dbReference type="HOGENOM" id="CLU_1254228_0_0_0"/>
<dbReference type="KEGG" id="ddf:DEFDS_0380"/>
<dbReference type="AlphaFoldDB" id="D3PBA1"/>
<protein>
    <submittedName>
        <fullName evidence="1">Uncharacterized protein</fullName>
    </submittedName>
</protein>
<reference evidence="1 2" key="1">
    <citation type="journal article" date="2010" name="DNA Res.">
        <title>Bacterial lifestyle in a deep-sea hydrothermal vent chimney revealed by the genome sequence of the thermophilic bacterium Deferribacter desulfuricans SSM1.</title>
        <authorList>
            <person name="Takaki Y."/>
            <person name="Shimamura S."/>
            <person name="Nakagawa S."/>
            <person name="Fukuhara Y."/>
            <person name="Horikawa H."/>
            <person name="Ankai A."/>
            <person name="Harada T."/>
            <person name="Hosoyama A."/>
            <person name="Oguchi A."/>
            <person name="Fukui S."/>
            <person name="Fujita N."/>
            <person name="Takami H."/>
            <person name="Takai K."/>
        </authorList>
    </citation>
    <scope>NUCLEOTIDE SEQUENCE [LARGE SCALE GENOMIC DNA]</scope>
    <source>
        <strain evidence="2">DSM 14783 / JCM 11476 / NBRC 101012 / SSM1</strain>
    </source>
</reference>